<evidence type="ECO:0000256" key="1">
    <source>
        <dbReference type="SAM" id="MobiDB-lite"/>
    </source>
</evidence>
<comment type="caution">
    <text evidence="2">The sequence shown here is derived from an EMBL/GenBank/DDBJ whole genome shotgun (WGS) entry which is preliminary data.</text>
</comment>
<dbReference type="AlphaFoldDB" id="A0A9K3GPJ2"/>
<dbReference type="SUPFAM" id="SSF103032">
    <property type="entry name" value="Hypothetical protein YwqG"/>
    <property type="match status" value="1"/>
</dbReference>
<accession>A0A9K3GPJ2</accession>
<protein>
    <submittedName>
        <fullName evidence="2">Uncharacterized protein</fullName>
    </submittedName>
</protein>
<evidence type="ECO:0000313" key="2">
    <source>
        <dbReference type="EMBL" id="GIQ89861.1"/>
    </source>
</evidence>
<dbReference type="InterPro" id="IPR035948">
    <property type="entry name" value="YwqG-like_sf"/>
</dbReference>
<sequence length="207" mass="22665">DFTSIMSFIRPLARTAYDMNTEADMAEAEGEEVEEGEEGEGEEVGEGKADEAEVEETVPHTLCDLLATKIGGIGYLGASEGLPICGQCNKPLSLMVQVSLGQLPEDAQDHLGLGDDGLIQVWMCNAQVDCNNYDGFSDAELIRYVPASDLDTHQDRDTILGLYQAHTDLAPNHVFPECPIVTLTKRHDHPKRTAYIYCLSLSLSHPR</sequence>
<dbReference type="Proteomes" id="UP000265618">
    <property type="component" value="Unassembled WGS sequence"/>
</dbReference>
<organism evidence="2 3">
    <name type="scientific">Kipferlia bialata</name>
    <dbReference type="NCBI Taxonomy" id="797122"/>
    <lineage>
        <taxon>Eukaryota</taxon>
        <taxon>Metamonada</taxon>
        <taxon>Carpediemonas-like organisms</taxon>
        <taxon>Kipferlia</taxon>
    </lineage>
</organism>
<dbReference type="EMBL" id="BDIP01005516">
    <property type="protein sequence ID" value="GIQ89861.1"/>
    <property type="molecule type" value="Genomic_DNA"/>
</dbReference>
<keyword evidence="3" id="KW-1185">Reference proteome</keyword>
<feature type="compositionally biased region" description="Acidic residues" evidence="1">
    <location>
        <begin position="24"/>
        <end position="44"/>
    </location>
</feature>
<feature type="region of interest" description="Disordered" evidence="1">
    <location>
        <begin position="24"/>
        <end position="53"/>
    </location>
</feature>
<proteinExistence type="predicted"/>
<dbReference type="Gene3D" id="2.30.320.10">
    <property type="entry name" value="YwqG-like"/>
    <property type="match status" value="1"/>
</dbReference>
<evidence type="ECO:0000313" key="3">
    <source>
        <dbReference type="Proteomes" id="UP000265618"/>
    </source>
</evidence>
<name>A0A9K3GPJ2_9EUKA</name>
<feature type="non-terminal residue" evidence="2">
    <location>
        <position position="1"/>
    </location>
</feature>
<gene>
    <name evidence="2" type="ORF">KIPB_012459</name>
</gene>
<reference evidence="2 3" key="1">
    <citation type="journal article" date="2018" name="PLoS ONE">
        <title>The draft genome of Kipferlia bialata reveals reductive genome evolution in fornicate parasites.</title>
        <authorList>
            <person name="Tanifuji G."/>
            <person name="Takabayashi S."/>
            <person name="Kume K."/>
            <person name="Takagi M."/>
            <person name="Nakayama T."/>
            <person name="Kamikawa R."/>
            <person name="Inagaki Y."/>
            <person name="Hashimoto T."/>
        </authorList>
    </citation>
    <scope>NUCLEOTIDE SEQUENCE [LARGE SCALE GENOMIC DNA]</scope>
    <source>
        <strain evidence="2">NY0173</strain>
    </source>
</reference>